<dbReference type="OMA" id="FLNWKYP"/>
<protein>
    <recommendedName>
        <fullName evidence="2">Outer membrane protein beta-barrel domain-containing protein</fullName>
    </recommendedName>
</protein>
<reference evidence="3 4" key="1">
    <citation type="submission" date="2018-06" db="EMBL/GenBank/DDBJ databases">
        <authorList>
            <consortium name="Pathogen Informatics"/>
            <person name="Doyle S."/>
        </authorList>
    </citation>
    <scope>NUCLEOTIDE SEQUENCE [LARGE SCALE GENOMIC DNA]</scope>
    <source>
        <strain evidence="3 4">NCTC13067</strain>
    </source>
</reference>
<keyword evidence="1" id="KW-0732">Signal</keyword>
<gene>
    <name evidence="3" type="ORF">NCTC13067_01761</name>
</gene>
<evidence type="ECO:0000313" key="4">
    <source>
        <dbReference type="Proteomes" id="UP000255469"/>
    </source>
</evidence>
<sequence length="240" mass="26875">MNRTFKAGMLAVLLLASTHLSAQESPFRLGVRLGGGMSVNKGINKILVPEDYYSNYSFKDKWQLTPTVGVFAQYHVTGSIIGAEGGLNYWQKASQLVYNDNKGLNYKVAPRYNYIGVSALLKIYPWRKGFDISIGGRAGANLNGKGISYESNQEDGRFADYHFATVAETERLMKEKLTGQPDIALGGGFGYEIDHHWAVDLRYFYGLNSTIKTETNDYNWAEHSTHSQNIELSVSYLFNL</sequence>
<dbReference type="InterPro" id="IPR025665">
    <property type="entry name" value="Beta-barrel_OMP_2"/>
</dbReference>
<dbReference type="EMBL" id="UGTM01000002">
    <property type="protein sequence ID" value="SUB93904.1"/>
    <property type="molecule type" value="Genomic_DNA"/>
</dbReference>
<organism evidence="3 4">
    <name type="scientific">Prevotella denticola</name>
    <dbReference type="NCBI Taxonomy" id="28129"/>
    <lineage>
        <taxon>Bacteria</taxon>
        <taxon>Pseudomonadati</taxon>
        <taxon>Bacteroidota</taxon>
        <taxon>Bacteroidia</taxon>
        <taxon>Bacteroidales</taxon>
        <taxon>Prevotellaceae</taxon>
        <taxon>Prevotella</taxon>
    </lineage>
</organism>
<accession>A0A379EBY2</accession>
<feature type="domain" description="Outer membrane protein beta-barrel" evidence="2">
    <location>
        <begin position="22"/>
        <end position="211"/>
    </location>
</feature>
<dbReference type="Proteomes" id="UP000255469">
    <property type="component" value="Unassembled WGS sequence"/>
</dbReference>
<evidence type="ECO:0000256" key="1">
    <source>
        <dbReference type="SAM" id="SignalP"/>
    </source>
</evidence>
<dbReference type="RefSeq" id="WP_004351464.1">
    <property type="nucleotide sequence ID" value="NZ_CAUVNR010000036.1"/>
</dbReference>
<dbReference type="Pfam" id="PF13568">
    <property type="entry name" value="OMP_b-brl_2"/>
    <property type="match status" value="1"/>
</dbReference>
<evidence type="ECO:0000313" key="3">
    <source>
        <dbReference type="EMBL" id="SUB93904.1"/>
    </source>
</evidence>
<dbReference type="SUPFAM" id="SSF56925">
    <property type="entry name" value="OMPA-like"/>
    <property type="match status" value="1"/>
</dbReference>
<name>A0A379EBY2_9BACT</name>
<dbReference type="InterPro" id="IPR011250">
    <property type="entry name" value="OMP/PagP_B-barrel"/>
</dbReference>
<feature type="signal peptide" evidence="1">
    <location>
        <begin position="1"/>
        <end position="22"/>
    </location>
</feature>
<dbReference type="AlphaFoldDB" id="A0A379EBY2"/>
<proteinExistence type="predicted"/>
<feature type="chain" id="PRO_5016615030" description="Outer membrane protein beta-barrel domain-containing protein" evidence="1">
    <location>
        <begin position="23"/>
        <end position="240"/>
    </location>
</feature>
<dbReference type="GeneID" id="66712220"/>
<evidence type="ECO:0000259" key="2">
    <source>
        <dbReference type="Pfam" id="PF13568"/>
    </source>
</evidence>